<gene>
    <name evidence="1" type="ORF">M9H77_23673</name>
</gene>
<organism evidence="1 2">
    <name type="scientific">Catharanthus roseus</name>
    <name type="common">Madagascar periwinkle</name>
    <name type="synonym">Vinca rosea</name>
    <dbReference type="NCBI Taxonomy" id="4058"/>
    <lineage>
        <taxon>Eukaryota</taxon>
        <taxon>Viridiplantae</taxon>
        <taxon>Streptophyta</taxon>
        <taxon>Embryophyta</taxon>
        <taxon>Tracheophyta</taxon>
        <taxon>Spermatophyta</taxon>
        <taxon>Magnoliopsida</taxon>
        <taxon>eudicotyledons</taxon>
        <taxon>Gunneridae</taxon>
        <taxon>Pentapetalae</taxon>
        <taxon>asterids</taxon>
        <taxon>lamiids</taxon>
        <taxon>Gentianales</taxon>
        <taxon>Apocynaceae</taxon>
        <taxon>Rauvolfioideae</taxon>
        <taxon>Vinceae</taxon>
        <taxon>Catharanthinae</taxon>
        <taxon>Catharanthus</taxon>
    </lineage>
</organism>
<accession>A0ACC0AVH5</accession>
<protein>
    <submittedName>
        <fullName evidence="1">Uncharacterized protein</fullName>
    </submittedName>
</protein>
<evidence type="ECO:0000313" key="1">
    <source>
        <dbReference type="EMBL" id="KAI5664350.1"/>
    </source>
</evidence>
<dbReference type="EMBL" id="CM044705">
    <property type="protein sequence ID" value="KAI5664350.1"/>
    <property type="molecule type" value="Genomic_DNA"/>
</dbReference>
<name>A0ACC0AVH5_CATRO</name>
<comment type="caution">
    <text evidence="1">The sequence shown here is derived from an EMBL/GenBank/DDBJ whole genome shotgun (WGS) entry which is preliminary data.</text>
</comment>
<evidence type="ECO:0000313" key="2">
    <source>
        <dbReference type="Proteomes" id="UP001060085"/>
    </source>
</evidence>
<dbReference type="Proteomes" id="UP001060085">
    <property type="component" value="Linkage Group LG05"/>
</dbReference>
<proteinExistence type="predicted"/>
<reference evidence="2" key="1">
    <citation type="journal article" date="2023" name="Nat. Plants">
        <title>Single-cell RNA sequencing provides a high-resolution roadmap for understanding the multicellular compartmentation of specialized metabolism.</title>
        <authorList>
            <person name="Sun S."/>
            <person name="Shen X."/>
            <person name="Li Y."/>
            <person name="Li Y."/>
            <person name="Wang S."/>
            <person name="Li R."/>
            <person name="Zhang H."/>
            <person name="Shen G."/>
            <person name="Guo B."/>
            <person name="Wei J."/>
            <person name="Xu J."/>
            <person name="St-Pierre B."/>
            <person name="Chen S."/>
            <person name="Sun C."/>
        </authorList>
    </citation>
    <scope>NUCLEOTIDE SEQUENCE [LARGE SCALE GENOMIC DNA]</scope>
</reference>
<keyword evidence="2" id="KW-1185">Reference proteome</keyword>
<sequence>MKLGSANKDSRLKHERICSAVICTLRTDSFERENQGRVAKGQCLPSLLAVVREKGNSVDTQGDFGMRINSNATLGRKLTFIHKRKWKELGKPVQVHAARFDTILLAFRAGKQKTTGREEHNPPNSGKKKTLVRKKTLMCQRRRKTKQTKKEQQPIGNKAREVTLIGPIVVFKISDHKTTPRQGIEIAPTKERKKGKDDNNPSLPSQKFRRWSNPNSRQNRKEDHRLVWTPQRTHVDTPQSEDNLSNTHKDVVDLFFFSLLIPLNEICHVALSYLRMYVYGPGTLWGEHPSAQISKQTIRIVSRHEFLYDIGTLGWVGTFHQIFEKGPDLLFDGRRSDRLRFYDYDCLPNR</sequence>